<dbReference type="PANTHER" id="PTHR32195">
    <property type="entry name" value="OS07G0662800 PROTEIN"/>
    <property type="match status" value="1"/>
</dbReference>
<accession>A0A2P6TD13</accession>
<keyword evidence="3" id="KW-1003">Cell membrane</keyword>
<dbReference type="GO" id="GO:0005886">
    <property type="term" value="C:plasma membrane"/>
    <property type="evidence" value="ECO:0007669"/>
    <property type="project" value="UniProtKB-SubCell"/>
</dbReference>
<keyword evidence="4" id="KW-0997">Cell inner membrane</keyword>
<keyword evidence="5 8" id="KW-0812">Transmembrane</keyword>
<feature type="transmembrane region" description="Helical" evidence="8">
    <location>
        <begin position="1128"/>
        <end position="1149"/>
    </location>
</feature>
<dbReference type="EMBL" id="LHPG02000023">
    <property type="protein sequence ID" value="PRW20529.1"/>
    <property type="molecule type" value="Genomic_DNA"/>
</dbReference>
<dbReference type="InterPro" id="IPR036866">
    <property type="entry name" value="RibonucZ/Hydroxyglut_hydro"/>
</dbReference>
<feature type="transmembrane region" description="Helical" evidence="8">
    <location>
        <begin position="1090"/>
        <end position="1108"/>
    </location>
</feature>
<evidence type="ECO:0000256" key="1">
    <source>
        <dbReference type="ARBA" id="ARBA00004429"/>
    </source>
</evidence>
<feature type="transmembrane region" description="Helical" evidence="8">
    <location>
        <begin position="1156"/>
        <end position="1174"/>
    </location>
</feature>
<dbReference type="InterPro" id="IPR011047">
    <property type="entry name" value="Quinoprotein_ADH-like_sf"/>
</dbReference>
<feature type="domain" description="Metallo-beta-lactamase" evidence="9">
    <location>
        <begin position="79"/>
        <end position="282"/>
    </location>
</feature>
<dbReference type="InterPro" id="IPR001279">
    <property type="entry name" value="Metallo-B-lactamas"/>
</dbReference>
<dbReference type="SUPFAM" id="SSF50998">
    <property type="entry name" value="Quinoprotein alcohol dehydrogenase-like"/>
    <property type="match status" value="1"/>
</dbReference>
<reference evidence="10 11" key="1">
    <citation type="journal article" date="2018" name="Plant J.">
        <title>Genome sequences of Chlorella sorokiniana UTEX 1602 and Micractinium conductrix SAG 241.80: implications to maltose excretion by a green alga.</title>
        <authorList>
            <person name="Arriola M.B."/>
            <person name="Velmurugan N."/>
            <person name="Zhang Y."/>
            <person name="Plunkett M.H."/>
            <person name="Hondzo H."/>
            <person name="Barney B.M."/>
        </authorList>
    </citation>
    <scope>NUCLEOTIDE SEQUENCE [LARGE SCALE GENOMIC DNA]</scope>
    <source>
        <strain evidence="11">UTEX 1602</strain>
    </source>
</reference>
<dbReference type="SMART" id="SM00849">
    <property type="entry name" value="Lactamase_B"/>
    <property type="match status" value="1"/>
</dbReference>
<dbReference type="GO" id="GO:0003333">
    <property type="term" value="P:amino acid transmembrane transport"/>
    <property type="evidence" value="ECO:0007669"/>
    <property type="project" value="InterPro"/>
</dbReference>
<dbReference type="Pfam" id="PF00753">
    <property type="entry name" value="Lactamase_B"/>
    <property type="match status" value="1"/>
</dbReference>
<evidence type="ECO:0000256" key="4">
    <source>
        <dbReference type="ARBA" id="ARBA00022519"/>
    </source>
</evidence>
<dbReference type="Gene3D" id="3.60.15.10">
    <property type="entry name" value="Ribonuclease Z/Hydroxyacylglutathione hydrolase-like"/>
    <property type="match status" value="1"/>
</dbReference>
<evidence type="ECO:0000259" key="9">
    <source>
        <dbReference type="SMART" id="SM00849"/>
    </source>
</evidence>
<dbReference type="PANTHER" id="PTHR32195:SF24">
    <property type="entry name" value="TRYPTOPHAN OR TYROSINE TRANSPORTER PROTEIN"/>
    <property type="match status" value="1"/>
</dbReference>
<evidence type="ECO:0000256" key="6">
    <source>
        <dbReference type="ARBA" id="ARBA00022989"/>
    </source>
</evidence>
<dbReference type="SUPFAM" id="SSF56281">
    <property type="entry name" value="Metallo-hydrolase/oxidoreductase"/>
    <property type="match status" value="1"/>
</dbReference>
<feature type="transmembrane region" description="Helical" evidence="8">
    <location>
        <begin position="1022"/>
        <end position="1041"/>
    </location>
</feature>
<feature type="transmembrane region" description="Helical" evidence="8">
    <location>
        <begin position="1403"/>
        <end position="1422"/>
    </location>
</feature>
<keyword evidence="2" id="KW-0813">Transport</keyword>
<dbReference type="OrthoDB" id="512989at2759"/>
<dbReference type="Proteomes" id="UP000239899">
    <property type="component" value="Unassembled WGS sequence"/>
</dbReference>
<comment type="subcellular location">
    <subcellularLocation>
        <location evidence="1">Cell inner membrane</location>
        <topology evidence="1">Multi-pass membrane protein</topology>
    </subcellularLocation>
</comment>
<comment type="caution">
    <text evidence="10">The sequence shown here is derived from an EMBL/GenBank/DDBJ whole genome shotgun (WGS) entry which is preliminary data.</text>
</comment>
<dbReference type="InterPro" id="IPR015943">
    <property type="entry name" value="WD40/YVTN_repeat-like_dom_sf"/>
</dbReference>
<feature type="transmembrane region" description="Helical" evidence="8">
    <location>
        <begin position="955"/>
        <end position="977"/>
    </location>
</feature>
<dbReference type="InterPro" id="IPR006311">
    <property type="entry name" value="TAT_signal"/>
</dbReference>
<evidence type="ECO:0000256" key="5">
    <source>
        <dbReference type="ARBA" id="ARBA00022692"/>
    </source>
</evidence>
<gene>
    <name evidence="10" type="ORF">C2E21_9007</name>
</gene>
<evidence type="ECO:0000313" key="10">
    <source>
        <dbReference type="EMBL" id="PRW20529.1"/>
    </source>
</evidence>
<keyword evidence="6 8" id="KW-1133">Transmembrane helix</keyword>
<feature type="transmembrane region" description="Helical" evidence="8">
    <location>
        <begin position="1061"/>
        <end position="1078"/>
    </location>
</feature>
<organism evidence="10 11">
    <name type="scientific">Chlorella sorokiniana</name>
    <name type="common">Freshwater green alga</name>
    <dbReference type="NCBI Taxonomy" id="3076"/>
    <lineage>
        <taxon>Eukaryota</taxon>
        <taxon>Viridiplantae</taxon>
        <taxon>Chlorophyta</taxon>
        <taxon>core chlorophytes</taxon>
        <taxon>Trebouxiophyceae</taxon>
        <taxon>Chlorellales</taxon>
        <taxon>Chlorellaceae</taxon>
        <taxon>Chlorella clade</taxon>
        <taxon>Chlorella</taxon>
    </lineage>
</organism>
<proteinExistence type="predicted"/>
<dbReference type="Gene3D" id="2.130.10.10">
    <property type="entry name" value="YVTN repeat-like/Quinoprotein amine dehydrogenase"/>
    <property type="match status" value="1"/>
</dbReference>
<dbReference type="InterPro" id="IPR002372">
    <property type="entry name" value="PQQ_rpt_dom"/>
</dbReference>
<keyword evidence="7 8" id="KW-0472">Membrane</keyword>
<dbReference type="Pfam" id="PF03222">
    <property type="entry name" value="Trp_Tyr_perm"/>
    <property type="match status" value="2"/>
</dbReference>
<dbReference type="InterPro" id="IPR018227">
    <property type="entry name" value="Amino_acid_transport_2"/>
</dbReference>
<name>A0A2P6TD13_CHLSO</name>
<dbReference type="STRING" id="3076.A0A2P6TD13"/>
<evidence type="ECO:0000313" key="11">
    <source>
        <dbReference type="Proteomes" id="UP000239899"/>
    </source>
</evidence>
<evidence type="ECO:0000256" key="7">
    <source>
        <dbReference type="ARBA" id="ARBA00023136"/>
    </source>
</evidence>
<evidence type="ECO:0000256" key="3">
    <source>
        <dbReference type="ARBA" id="ARBA00022475"/>
    </source>
</evidence>
<evidence type="ECO:0000256" key="8">
    <source>
        <dbReference type="SAM" id="Phobius"/>
    </source>
</evidence>
<protein>
    <submittedName>
        <fullName evidence="10">Tyrosine-specific transport-like</fullName>
    </submittedName>
</protein>
<keyword evidence="11" id="KW-1185">Reference proteome</keyword>
<dbReference type="Pfam" id="PF13360">
    <property type="entry name" value="PQQ_2"/>
    <property type="match status" value="2"/>
</dbReference>
<sequence>MPALNRRALLFAAAACVAAMTLGGGLFPAVGVFGTWRLASTGWRLWQLAGSGQFHAVGRNKDVLRFDLWWRPLPVALVPLSVTLIREGSNYYLIDAGGGDNWSQSYASRLTAALQRTMPKGGRLAGILLTHGHPDHVGALPQLLQAYPDTPVIFHSLEAPFLLGDEEYLPPGSPVLRLLRALGITPAHRVKVPQSRAVLLHGSDGGSLSGHGIASLSWIATPGHSPGHISYMHRPSGILIAGDALFNVFPSAAFASGIEGLVTRPLGFLAGRAARLALGPAQSVLSSVLGGRWPVPVPAALNATLGGLSTERLTSGALAVLSGAGGLGVSVMPASSGVGKELGTFRLMRFLPGVTVRISPSFLCPKPRCDVAQGEASICRIAEFKYDLLLPSHDATGKGLSPADAGATFPPHPQPRTPARPGRFVQRMARLGAQLAALLLLAAMAPCRGTKLQWNVTGDYVNFPFASPYPPYVIRTTEGTDPDRIVLVSGGGGSGGQWALTAYAADTGSQAWTSTVTAPDASNAGLTTLTSGLPHWQQLNNSLGLMFMQLGKYVVAVDAASGQQRWQHATYNASTPKITGYSGPGGPARVYLTSSFVDSTRAVPVPVNYIEALDPATGQVVWANFTSLPPASGLPTSDTAGMWGVTATPTAAVYAQGARLYGLSPDDGRQLWQIVVSAGAGTGLNPNVTSVAYVPVLDAVPSRQYPMLLMTSSTWDQTRFMAYQLNGSSASAAPTVAWQTSGNTNFEGSLNEQLKQLGLQVPQVSVVDGVFVFWSNRTSYELGSGKPVYNTYLVGRSLKDGGIIWAANMSALGYSKLPVSPPVINVGVAAVTTSQELVVFDAGSGFMRWGQEAAPYQPQATGGQYSYVPVTSFANDWGHLAAVRCLGDQQPGSLTPHIGSQECAAGWVANNDTAGPAAKQPAPSGTLWGAISLITGSTVGAGMLALPAVSAPAGIAPTSAALVGIWVLLTLDALLMAEVNLAARTARDAAAAAAADDGSSGATPAGDVITLRQMAEFSLGKAAGRGLTLVYLALAYSLLTAYATKAAEVLDYLSGGGLPPLLPAAAFVGGIGSLLYLGGTRTIDAINQGLTSVLLALFAVILCAGAGQSSLPHSLLHGASDWSAVQPAVPIIFLSLVFHDLTPVIVSYLGGDRARIRTALVLGSLVPLGMFLSWEAVALSLLPSGLADAPAAASVMEAALQLAPGAEAPLAVDAAVSLDAAAAGLVADTSAVLAVDPLEVFVRRAPPLIGRLVETFSFLAVGTSFIGTTLSLSETLRTEVPPLLNEVSKQLKRFTGVETSSLCSGDASDDELSCLRTGFRPSEGAGCSATWAPGAQGPACSLDDAPVAAAPVAAASSSSSSSSAADTGGLPLDGHAVALLLTLCPPLALAANNPDNFLGALEFAGAYFMTLLFGILPPVMAWQLRRKAQSRREQQPGARRAALEEEEAAGVAQPWWQQHADMVPGGAPLLAGLFSVALAIQLSKLAADAGLTSEGGGFVQPLVEAALKPSELPGAVLALLHGTAPL</sequence>
<evidence type="ECO:0000256" key="2">
    <source>
        <dbReference type="ARBA" id="ARBA00022448"/>
    </source>
</evidence>
<dbReference type="PROSITE" id="PS51318">
    <property type="entry name" value="TAT"/>
    <property type="match status" value="1"/>
</dbReference>